<protein>
    <submittedName>
        <fullName evidence="1">Uncharacterized protein</fullName>
    </submittedName>
</protein>
<evidence type="ECO:0000313" key="1">
    <source>
        <dbReference type="EnsemblMetazoa" id="AMEM018020-PA"/>
    </source>
</evidence>
<name>A0A182VNK7_ANOME</name>
<evidence type="ECO:0000313" key="2">
    <source>
        <dbReference type="Proteomes" id="UP000075903"/>
    </source>
</evidence>
<keyword evidence="2" id="KW-1185">Reference proteome</keyword>
<accession>A0A182VNK7</accession>
<organism evidence="1 2">
    <name type="scientific">Anopheles merus</name>
    <name type="common">Mosquito</name>
    <dbReference type="NCBI Taxonomy" id="30066"/>
    <lineage>
        <taxon>Eukaryota</taxon>
        <taxon>Metazoa</taxon>
        <taxon>Ecdysozoa</taxon>
        <taxon>Arthropoda</taxon>
        <taxon>Hexapoda</taxon>
        <taxon>Insecta</taxon>
        <taxon>Pterygota</taxon>
        <taxon>Neoptera</taxon>
        <taxon>Endopterygota</taxon>
        <taxon>Diptera</taxon>
        <taxon>Nematocera</taxon>
        <taxon>Culicoidea</taxon>
        <taxon>Culicidae</taxon>
        <taxon>Anophelinae</taxon>
        <taxon>Anopheles</taxon>
    </lineage>
</organism>
<proteinExistence type="predicted"/>
<dbReference type="VEuPathDB" id="VectorBase:AMEM018020"/>
<dbReference type="AlphaFoldDB" id="A0A182VNK7"/>
<dbReference type="Proteomes" id="UP000075903">
    <property type="component" value="Unassembled WGS sequence"/>
</dbReference>
<reference evidence="1" key="1">
    <citation type="submission" date="2020-05" db="UniProtKB">
        <authorList>
            <consortium name="EnsemblMetazoa"/>
        </authorList>
    </citation>
    <scope>IDENTIFICATION</scope>
    <source>
        <strain evidence="1">MAF</strain>
    </source>
</reference>
<dbReference type="EnsemblMetazoa" id="AMEM018020-RA">
    <property type="protein sequence ID" value="AMEM018020-PA"/>
    <property type="gene ID" value="AMEM018020"/>
</dbReference>
<sequence>MDGRLFPVGKAQDFERVYEEAVFVRRPDLVQRPQQTVVLAGIVVEALLSFHVRRHLQHVPDQHENAFDDESVRFAAQCPVLEKEKINHLHQPDELPLLGRILRIVTVVQQQRRKGQIHQQPEQHIDHVRFVEVADDHRYQIGLHDTLAADVATAFVRRAVLLQDPDQVLQPLYRFRIHLVHLAVHPSERGADGIDVCKNRPLLSFFVSRTFDSFSFRSAMLGLRGLRGCTAYLITPGTKFR</sequence>